<keyword evidence="3" id="KW-1185">Reference proteome</keyword>
<dbReference type="CDD" id="cd18809">
    <property type="entry name" value="SF1_C_RecD"/>
    <property type="match status" value="1"/>
</dbReference>
<name>A0ABY7T2J8_9SPHI</name>
<evidence type="ECO:0000313" key="3">
    <source>
        <dbReference type="Proteomes" id="UP001216139"/>
    </source>
</evidence>
<dbReference type="EMBL" id="CP117167">
    <property type="protein sequence ID" value="WCT10622.1"/>
    <property type="molecule type" value="Genomic_DNA"/>
</dbReference>
<reference evidence="2 3" key="1">
    <citation type="submission" date="2023-02" db="EMBL/GenBank/DDBJ databases">
        <title>Genome sequence of Mucilaginibacter jinjuensis strain KACC 16571.</title>
        <authorList>
            <person name="Kim S."/>
            <person name="Heo J."/>
            <person name="Kwon S.-W."/>
        </authorList>
    </citation>
    <scope>NUCLEOTIDE SEQUENCE [LARGE SCALE GENOMIC DNA]</scope>
    <source>
        <strain evidence="2 3">KACC 16571</strain>
    </source>
</reference>
<dbReference type="InterPro" id="IPR002121">
    <property type="entry name" value="HRDC_dom"/>
</dbReference>
<evidence type="ECO:0000313" key="2">
    <source>
        <dbReference type="EMBL" id="WCT10622.1"/>
    </source>
</evidence>
<dbReference type="Proteomes" id="UP001216139">
    <property type="component" value="Chromosome"/>
</dbReference>
<dbReference type="SUPFAM" id="SSF52540">
    <property type="entry name" value="P-loop containing nucleoside triphosphate hydrolases"/>
    <property type="match status" value="2"/>
</dbReference>
<organism evidence="2 3">
    <name type="scientific">Mucilaginibacter jinjuensis</name>
    <dbReference type="NCBI Taxonomy" id="1176721"/>
    <lineage>
        <taxon>Bacteria</taxon>
        <taxon>Pseudomonadati</taxon>
        <taxon>Bacteroidota</taxon>
        <taxon>Sphingobacteriia</taxon>
        <taxon>Sphingobacteriales</taxon>
        <taxon>Sphingobacteriaceae</taxon>
        <taxon>Mucilaginibacter</taxon>
    </lineage>
</organism>
<dbReference type="SMART" id="SM00382">
    <property type="entry name" value="AAA"/>
    <property type="match status" value="1"/>
</dbReference>
<proteinExistence type="predicted"/>
<dbReference type="InterPro" id="IPR027417">
    <property type="entry name" value="P-loop_NTPase"/>
</dbReference>
<dbReference type="InterPro" id="IPR051055">
    <property type="entry name" value="PIF1_helicase"/>
</dbReference>
<dbReference type="InterPro" id="IPR003593">
    <property type="entry name" value="AAA+_ATPase"/>
</dbReference>
<dbReference type="Pfam" id="PF00570">
    <property type="entry name" value="HRDC"/>
    <property type="match status" value="1"/>
</dbReference>
<dbReference type="PANTHER" id="PTHR47642">
    <property type="entry name" value="ATP-DEPENDENT DNA HELICASE"/>
    <property type="match status" value="1"/>
</dbReference>
<evidence type="ECO:0000259" key="1">
    <source>
        <dbReference type="PROSITE" id="PS50967"/>
    </source>
</evidence>
<protein>
    <submittedName>
        <fullName evidence="2">AAA family ATPase</fullName>
    </submittedName>
</protein>
<dbReference type="PROSITE" id="PS50967">
    <property type="entry name" value="HRDC"/>
    <property type="match status" value="1"/>
</dbReference>
<dbReference type="Pfam" id="PF05970">
    <property type="entry name" value="PIF1"/>
    <property type="match status" value="1"/>
</dbReference>
<dbReference type="InterPro" id="IPR010997">
    <property type="entry name" value="HRDC-like_sf"/>
</dbReference>
<sequence>MITENARDTLILDFVKKTNQPIFLTGKAGTGKTTLLRHIKNNVTKNLAIVAPTAVAALNAGGVTLHSFFQIPFGPLSPGNVMEDTEEVSRNSYSPEKIKLLRCLELLIIDEISMVRADLLDYVNRALQRVNGSSRPFGGVQVLMIGDLYQLPPVTNQDWPVLREYYQSPYFFDSLVFRVMPLVTFELTKVYRQSDPVFIDILNSIRNAALEDTLLNKLNERYQGDTNAVSKDDHITLTTHNQLVFDINRQRLDTLEGTLYHFKAVITGDFPKDAYPADEDLQLKVGAQVMFTKNDSSGKKQYYNGRTATVKSINGEAILLEFTDDATEFQLVPEVWQNIKYGLNQSDQKITETNTGSFSQFPVKLAWAITIHKSQGLTFDKAIVDVSAAFAHGQAYVALSRCRSLEGLILNAPVQQRNIITDSQVINFMQSAADKAPDTQLLEQSVHIYERGLVEDLMNFMAITHKWKQVGKVLIDLPDGALKQHYEQTDPILLQEIAKIGERFTRQEVSVLNNDTGSRQVFLERLQKAAGYFIPKIDLVIKVIHTMISSPWEISINEDKLIGLLNDCLNLLMTRRAVFLVAQGTFTTDAYLTAKHAADAGYKTVQRAKTADGLPLAHPQLYDDLLNWRKTLSAERKVLDHAILPERTLKLIAGKLPRSTEELAAIKGIGKGKALDIGTSVIRVINAYLGTEQLF</sequence>
<dbReference type="InterPro" id="IPR044876">
    <property type="entry name" value="HRDC_dom_sf"/>
</dbReference>
<accession>A0ABY7T2J8</accession>
<feature type="domain" description="HRDC" evidence="1">
    <location>
        <begin position="615"/>
        <end position="695"/>
    </location>
</feature>
<dbReference type="Gene3D" id="1.10.150.80">
    <property type="entry name" value="HRDC domain"/>
    <property type="match status" value="1"/>
</dbReference>
<dbReference type="RefSeq" id="WP_273628812.1">
    <property type="nucleotide sequence ID" value="NZ_CP117167.1"/>
</dbReference>
<dbReference type="SUPFAM" id="SSF47819">
    <property type="entry name" value="HRDC-like"/>
    <property type="match status" value="1"/>
</dbReference>
<dbReference type="Gene3D" id="3.40.50.300">
    <property type="entry name" value="P-loop containing nucleotide triphosphate hydrolases"/>
    <property type="match status" value="2"/>
</dbReference>
<gene>
    <name evidence="2" type="ORF">PQO05_17945</name>
</gene>
<dbReference type="InterPro" id="IPR010285">
    <property type="entry name" value="DNA_helicase_pif1-like_DEAD"/>
</dbReference>
<dbReference type="PANTHER" id="PTHR47642:SF7">
    <property type="entry name" value="ATP-DEPENDENT DNA HELICASE PIF1"/>
    <property type="match status" value="1"/>
</dbReference>